<comment type="similarity">
    <text evidence="1">Belongs to the LysR transcriptional regulatory family.</text>
</comment>
<dbReference type="RefSeq" id="WP_107968519.1">
    <property type="nucleotide sequence ID" value="NZ_NWBU01000010.1"/>
</dbReference>
<keyword evidence="3" id="KW-0238">DNA-binding</keyword>
<dbReference type="PANTHER" id="PTHR30537">
    <property type="entry name" value="HTH-TYPE TRANSCRIPTIONAL REGULATOR"/>
    <property type="match status" value="1"/>
</dbReference>
<dbReference type="InterPro" id="IPR058163">
    <property type="entry name" value="LysR-type_TF_proteobact-type"/>
</dbReference>
<dbReference type="PANTHER" id="PTHR30537:SF5">
    <property type="entry name" value="HTH-TYPE TRANSCRIPTIONAL ACTIVATOR TTDR-RELATED"/>
    <property type="match status" value="1"/>
</dbReference>
<reference evidence="6 7" key="1">
    <citation type="submission" date="2017-09" db="EMBL/GenBank/DDBJ databases">
        <title>Sphingomonas panjinensis sp.nov., isolated from oil-contaminated soil.</title>
        <authorList>
            <person name="Wang L."/>
            <person name="Chen L."/>
        </authorList>
    </citation>
    <scope>NUCLEOTIDE SEQUENCE [LARGE SCALE GENOMIC DNA]</scope>
    <source>
        <strain evidence="6 7">FW-11</strain>
    </source>
</reference>
<comment type="caution">
    <text evidence="6">The sequence shown here is derived from an EMBL/GenBank/DDBJ whole genome shotgun (WGS) entry which is preliminary data.</text>
</comment>
<dbReference type="GO" id="GO:0003677">
    <property type="term" value="F:DNA binding"/>
    <property type="evidence" value="ECO:0007669"/>
    <property type="project" value="UniProtKB-KW"/>
</dbReference>
<dbReference type="SUPFAM" id="SSF53850">
    <property type="entry name" value="Periplasmic binding protein-like II"/>
    <property type="match status" value="1"/>
</dbReference>
<dbReference type="InterPro" id="IPR036388">
    <property type="entry name" value="WH-like_DNA-bd_sf"/>
</dbReference>
<dbReference type="InterPro" id="IPR000847">
    <property type="entry name" value="LysR_HTH_N"/>
</dbReference>
<evidence type="ECO:0000256" key="3">
    <source>
        <dbReference type="ARBA" id="ARBA00023125"/>
    </source>
</evidence>
<dbReference type="InterPro" id="IPR036390">
    <property type="entry name" value="WH_DNA-bd_sf"/>
</dbReference>
<dbReference type="GO" id="GO:0003700">
    <property type="term" value="F:DNA-binding transcription factor activity"/>
    <property type="evidence" value="ECO:0007669"/>
    <property type="project" value="InterPro"/>
</dbReference>
<dbReference type="FunFam" id="3.40.190.290:FF:000001">
    <property type="entry name" value="Transcriptional regulator, LysR family"/>
    <property type="match status" value="1"/>
</dbReference>
<dbReference type="Gene3D" id="1.10.10.10">
    <property type="entry name" value="Winged helix-like DNA-binding domain superfamily/Winged helix DNA-binding domain"/>
    <property type="match status" value="1"/>
</dbReference>
<dbReference type="Proteomes" id="UP000244162">
    <property type="component" value="Unassembled WGS sequence"/>
</dbReference>
<accession>A0A2T5FWL0</accession>
<evidence type="ECO:0000256" key="1">
    <source>
        <dbReference type="ARBA" id="ARBA00009437"/>
    </source>
</evidence>
<dbReference type="Pfam" id="PF03466">
    <property type="entry name" value="LysR_substrate"/>
    <property type="match status" value="1"/>
</dbReference>
<feature type="domain" description="HTH lysR-type" evidence="5">
    <location>
        <begin position="3"/>
        <end position="60"/>
    </location>
</feature>
<dbReference type="SUPFAM" id="SSF46785">
    <property type="entry name" value="Winged helix' DNA-binding domain"/>
    <property type="match status" value="1"/>
</dbReference>
<dbReference type="InterPro" id="IPR005119">
    <property type="entry name" value="LysR_subst-bd"/>
</dbReference>
<dbReference type="AlphaFoldDB" id="A0A2T5FWL0"/>
<organism evidence="6 7">
    <name type="scientific">Sphingomonas oleivorans</name>
    <dbReference type="NCBI Taxonomy" id="1735121"/>
    <lineage>
        <taxon>Bacteria</taxon>
        <taxon>Pseudomonadati</taxon>
        <taxon>Pseudomonadota</taxon>
        <taxon>Alphaproteobacteria</taxon>
        <taxon>Sphingomonadales</taxon>
        <taxon>Sphingomonadaceae</taxon>
        <taxon>Sphingomonas</taxon>
    </lineage>
</organism>
<dbReference type="OrthoDB" id="9786526at2"/>
<evidence type="ECO:0000259" key="5">
    <source>
        <dbReference type="PROSITE" id="PS50931"/>
    </source>
</evidence>
<evidence type="ECO:0000256" key="2">
    <source>
        <dbReference type="ARBA" id="ARBA00023015"/>
    </source>
</evidence>
<evidence type="ECO:0000313" key="7">
    <source>
        <dbReference type="Proteomes" id="UP000244162"/>
    </source>
</evidence>
<keyword evidence="4" id="KW-0804">Transcription</keyword>
<proteinExistence type="inferred from homology"/>
<dbReference type="FunFam" id="1.10.10.10:FF:000001">
    <property type="entry name" value="LysR family transcriptional regulator"/>
    <property type="match status" value="1"/>
</dbReference>
<evidence type="ECO:0000313" key="6">
    <source>
        <dbReference type="EMBL" id="PTQ10171.1"/>
    </source>
</evidence>
<dbReference type="Gene3D" id="3.40.190.290">
    <property type="match status" value="1"/>
</dbReference>
<name>A0A2T5FWL0_9SPHN</name>
<dbReference type="Pfam" id="PF00126">
    <property type="entry name" value="HTH_1"/>
    <property type="match status" value="1"/>
</dbReference>
<protein>
    <submittedName>
        <fullName evidence="6">LysR family transcriptional regulator</fullName>
    </submittedName>
</protein>
<dbReference type="CDD" id="cd08422">
    <property type="entry name" value="PBP2_CrgA_like"/>
    <property type="match status" value="1"/>
</dbReference>
<gene>
    <name evidence="6" type="ORF">CLG96_13705</name>
</gene>
<evidence type="ECO:0000256" key="4">
    <source>
        <dbReference type="ARBA" id="ARBA00023163"/>
    </source>
</evidence>
<keyword evidence="2" id="KW-0805">Transcription regulation</keyword>
<dbReference type="EMBL" id="NWBU01000010">
    <property type="protein sequence ID" value="PTQ10171.1"/>
    <property type="molecule type" value="Genomic_DNA"/>
</dbReference>
<keyword evidence="7" id="KW-1185">Reference proteome</keyword>
<dbReference type="PROSITE" id="PS50931">
    <property type="entry name" value="HTH_LYSR"/>
    <property type="match status" value="1"/>
</dbReference>
<sequence>MADSLTDMIVFARVVAAGSLSAAARELNLSLTVASRRLARLEARLGVRLLNRTTRSLALTEEGAMFHARVVRILADIDEAELEATRSKSIAAGLLRITSTVNFSRLHLAPLLAEFQAMHPGLRISLHASDTVVDIVEGGFDLAIRFGALADSSLIAQRIAPDARIICASPAYLDRRGRPQSVEDLITHDCISFGDPPAGEWAFADGSSARLSGALVTNTGEVAHEWALQSAGLVLKSAWFVRDDIKAGRLETVLPHLPLPASPIHAVYPHSRHLAARVRLCVDFLAERLEEAWQTG</sequence>